<feature type="compositionally biased region" description="Polar residues" evidence="5">
    <location>
        <begin position="310"/>
        <end position="323"/>
    </location>
</feature>
<dbReference type="GO" id="GO:0008270">
    <property type="term" value="F:zinc ion binding"/>
    <property type="evidence" value="ECO:0007669"/>
    <property type="project" value="UniProtKB-KW"/>
</dbReference>
<dbReference type="AlphaFoldDB" id="A0AAD4VY97"/>
<feature type="compositionally biased region" description="Polar residues" evidence="5">
    <location>
        <begin position="342"/>
        <end position="355"/>
    </location>
</feature>
<evidence type="ECO:0000313" key="7">
    <source>
        <dbReference type="EMBL" id="KAI5333453.1"/>
    </source>
</evidence>
<protein>
    <recommendedName>
        <fullName evidence="6">SWIM-type domain-containing protein</fullName>
    </recommendedName>
</protein>
<gene>
    <name evidence="7" type="ORF">L3X38_023584</name>
</gene>
<evidence type="ECO:0000313" key="8">
    <source>
        <dbReference type="Proteomes" id="UP001054821"/>
    </source>
</evidence>
<dbReference type="Proteomes" id="UP001054821">
    <property type="component" value="Chromosome 4"/>
</dbReference>
<evidence type="ECO:0000256" key="3">
    <source>
        <dbReference type="ARBA" id="ARBA00022833"/>
    </source>
</evidence>
<reference evidence="7 8" key="1">
    <citation type="journal article" date="2022" name="G3 (Bethesda)">
        <title>Whole-genome sequence and methylome profiling of the almond [Prunus dulcis (Mill.) D.A. Webb] cultivar 'Nonpareil'.</title>
        <authorList>
            <person name="D'Amico-Willman K.M."/>
            <person name="Ouma W.Z."/>
            <person name="Meulia T."/>
            <person name="Sideli G.M."/>
            <person name="Gradziel T.M."/>
            <person name="Fresnedo-Ramirez J."/>
        </authorList>
    </citation>
    <scope>NUCLEOTIDE SEQUENCE [LARGE SCALE GENOMIC DNA]</scope>
    <source>
        <strain evidence="7">Clone GOH B32 T37-40</strain>
    </source>
</reference>
<evidence type="ECO:0000256" key="5">
    <source>
        <dbReference type="SAM" id="MobiDB-lite"/>
    </source>
</evidence>
<name>A0AAD4VY97_PRUDU</name>
<keyword evidence="1" id="KW-0479">Metal-binding</keyword>
<sequence>MIYVCLAACKKGFLEGCRPVIGVDGCHLKGPYPGQILTAFGVDGNNGYFPVAYAVVDIESKDSWIWFFNLLIEDLGITNGKAWVVISDKQKGLVPAIERVLSTAEHRMCVRHIIGDTLLGLGIFKIIEKNKLGSSQCIPRLAGEKLYQVSHIYGGEFVVDLRAKTCSCRRWNLCGIPCPHAILAIFQRCENPIAYVDDCYKLETYIKAYEPVIHPIPSMDQWSKRGLPPIKPPLYKQQLGRPKRVRTKEPGEVEIPAPIPPNPMPPNHIALPAKVRRVFIQIRCRGCGQKGHNRATCDRQNNDTQQVHASSIQMEQGSSSNTVRGRGISRGRCISRGRGNVAQATTDPNSLQSMARGNGEGGRCISRGRGNIAQAPVYPNSQESVTRGNGQGVLPSSHIGLGRGLSSSKLCAIRGRGLGRGISGGRGLPSSRSTVARGRGQGGPALDNISHDNNMASI</sequence>
<accession>A0AAD4VY97</accession>
<dbReference type="PANTHER" id="PTHR31973:SF199">
    <property type="entry name" value="SWIM-TYPE DOMAIN-CONTAINING PROTEIN"/>
    <property type="match status" value="1"/>
</dbReference>
<evidence type="ECO:0000256" key="1">
    <source>
        <dbReference type="ARBA" id="ARBA00022723"/>
    </source>
</evidence>
<organism evidence="7 8">
    <name type="scientific">Prunus dulcis</name>
    <name type="common">Almond</name>
    <name type="synonym">Amygdalus dulcis</name>
    <dbReference type="NCBI Taxonomy" id="3755"/>
    <lineage>
        <taxon>Eukaryota</taxon>
        <taxon>Viridiplantae</taxon>
        <taxon>Streptophyta</taxon>
        <taxon>Embryophyta</taxon>
        <taxon>Tracheophyta</taxon>
        <taxon>Spermatophyta</taxon>
        <taxon>Magnoliopsida</taxon>
        <taxon>eudicotyledons</taxon>
        <taxon>Gunneridae</taxon>
        <taxon>Pentapetalae</taxon>
        <taxon>rosids</taxon>
        <taxon>fabids</taxon>
        <taxon>Rosales</taxon>
        <taxon>Rosaceae</taxon>
        <taxon>Amygdaloideae</taxon>
        <taxon>Amygdaleae</taxon>
        <taxon>Prunus</taxon>
    </lineage>
</organism>
<keyword evidence="2 4" id="KW-0863">Zinc-finger</keyword>
<dbReference type="InterPro" id="IPR007527">
    <property type="entry name" value="Znf_SWIM"/>
</dbReference>
<comment type="caution">
    <text evidence="7">The sequence shown here is derived from an EMBL/GenBank/DDBJ whole genome shotgun (WGS) entry which is preliminary data.</text>
</comment>
<dbReference type="PANTHER" id="PTHR31973">
    <property type="entry name" value="POLYPROTEIN, PUTATIVE-RELATED"/>
    <property type="match status" value="1"/>
</dbReference>
<dbReference type="InterPro" id="IPR006564">
    <property type="entry name" value="Znf_PMZ"/>
</dbReference>
<keyword evidence="8" id="KW-1185">Reference proteome</keyword>
<feature type="region of interest" description="Disordered" evidence="5">
    <location>
        <begin position="422"/>
        <end position="458"/>
    </location>
</feature>
<evidence type="ECO:0000256" key="4">
    <source>
        <dbReference type="PROSITE-ProRule" id="PRU00325"/>
    </source>
</evidence>
<feature type="compositionally biased region" description="Pro residues" evidence="5">
    <location>
        <begin position="257"/>
        <end position="266"/>
    </location>
</feature>
<proteinExistence type="predicted"/>
<feature type="region of interest" description="Disordered" evidence="5">
    <location>
        <begin position="233"/>
        <end position="266"/>
    </location>
</feature>
<dbReference type="Pfam" id="PF10551">
    <property type="entry name" value="MULE"/>
    <property type="match status" value="1"/>
</dbReference>
<feature type="domain" description="SWIM-type" evidence="6">
    <location>
        <begin position="157"/>
        <end position="189"/>
    </location>
</feature>
<dbReference type="InterPro" id="IPR018289">
    <property type="entry name" value="MULE_transposase_dom"/>
</dbReference>
<evidence type="ECO:0000259" key="6">
    <source>
        <dbReference type="PROSITE" id="PS50966"/>
    </source>
</evidence>
<dbReference type="EMBL" id="JAJFAZ020000004">
    <property type="protein sequence ID" value="KAI5333453.1"/>
    <property type="molecule type" value="Genomic_DNA"/>
</dbReference>
<feature type="region of interest" description="Disordered" evidence="5">
    <location>
        <begin position="310"/>
        <end position="359"/>
    </location>
</feature>
<dbReference type="PROSITE" id="PS50966">
    <property type="entry name" value="ZF_SWIM"/>
    <property type="match status" value="1"/>
</dbReference>
<dbReference type="Pfam" id="PF04434">
    <property type="entry name" value="SWIM"/>
    <property type="match status" value="1"/>
</dbReference>
<evidence type="ECO:0000256" key="2">
    <source>
        <dbReference type="ARBA" id="ARBA00022771"/>
    </source>
</evidence>
<keyword evidence="3" id="KW-0862">Zinc</keyword>
<dbReference type="SMART" id="SM00575">
    <property type="entry name" value="ZnF_PMZ"/>
    <property type="match status" value="1"/>
</dbReference>